<evidence type="ECO:0000256" key="2">
    <source>
        <dbReference type="ARBA" id="ARBA00022692"/>
    </source>
</evidence>
<accession>A0A1I7SNX2</accession>
<evidence type="ECO:0000256" key="4">
    <source>
        <dbReference type="ARBA" id="ARBA00023136"/>
    </source>
</evidence>
<keyword evidence="3 5" id="KW-1133">Transmembrane helix</keyword>
<dbReference type="GO" id="GO:0016020">
    <property type="term" value="C:membrane"/>
    <property type="evidence" value="ECO:0007669"/>
    <property type="project" value="UniProtKB-SubCell"/>
</dbReference>
<keyword evidence="2 5" id="KW-0812">Transmembrane</keyword>
<evidence type="ECO:0000256" key="3">
    <source>
        <dbReference type="ARBA" id="ARBA00022989"/>
    </source>
</evidence>
<dbReference type="PANTHER" id="PTHR21706">
    <property type="entry name" value="TRANSMEMBRANE PROTEIN 65"/>
    <property type="match status" value="1"/>
</dbReference>
<evidence type="ECO:0000256" key="5">
    <source>
        <dbReference type="SAM" id="Phobius"/>
    </source>
</evidence>
<evidence type="ECO:0000313" key="6">
    <source>
        <dbReference type="Proteomes" id="UP000095284"/>
    </source>
</evidence>
<dbReference type="AlphaFoldDB" id="A0A1I7SNX2"/>
<dbReference type="Proteomes" id="UP000095284">
    <property type="component" value="Unplaced"/>
</dbReference>
<feature type="transmembrane region" description="Helical" evidence="5">
    <location>
        <begin position="59"/>
        <end position="87"/>
    </location>
</feature>
<organism evidence="6 7">
    <name type="scientific">Bursaphelenchus xylophilus</name>
    <name type="common">Pinewood nematode worm</name>
    <name type="synonym">Aphelenchoides xylophilus</name>
    <dbReference type="NCBI Taxonomy" id="6326"/>
    <lineage>
        <taxon>Eukaryota</taxon>
        <taxon>Metazoa</taxon>
        <taxon>Ecdysozoa</taxon>
        <taxon>Nematoda</taxon>
        <taxon>Chromadorea</taxon>
        <taxon>Rhabditida</taxon>
        <taxon>Tylenchina</taxon>
        <taxon>Tylenchomorpha</taxon>
        <taxon>Aphelenchoidea</taxon>
        <taxon>Aphelenchoididae</taxon>
        <taxon>Bursaphelenchus</taxon>
    </lineage>
</organism>
<feature type="transmembrane region" description="Helical" evidence="5">
    <location>
        <begin position="32"/>
        <end position="53"/>
    </location>
</feature>
<evidence type="ECO:0000256" key="1">
    <source>
        <dbReference type="ARBA" id="ARBA00004141"/>
    </source>
</evidence>
<comment type="subcellular location">
    <subcellularLocation>
        <location evidence="1">Membrane</location>
        <topology evidence="1">Multi-pass membrane protein</topology>
    </subcellularLocation>
</comment>
<keyword evidence="4 5" id="KW-0472">Membrane</keyword>
<evidence type="ECO:0000313" key="7">
    <source>
        <dbReference type="WBParaSite" id="BXY_1476200.1"/>
    </source>
</evidence>
<dbReference type="InterPro" id="IPR019537">
    <property type="entry name" value="TMEM65"/>
</dbReference>
<sequence length="105" mass="11422">MLRLALQEAQNASTTVDPITSAQMKQIFTFNLLPFIGFGILDNMLMILAGEYIEHSLGAVFTISTMAAAALGNMVSDVFGMGLAHYVELFVMRMGFKLPTLTTAQ</sequence>
<dbReference type="PANTHER" id="PTHR21706:SF15">
    <property type="entry name" value="TRANSMEMBRANE PROTEIN 65"/>
    <property type="match status" value="1"/>
</dbReference>
<protein>
    <submittedName>
        <fullName evidence="7">MATE family efflux transporter</fullName>
    </submittedName>
</protein>
<reference evidence="7" key="1">
    <citation type="submission" date="2016-11" db="UniProtKB">
        <authorList>
            <consortium name="WormBaseParasite"/>
        </authorList>
    </citation>
    <scope>IDENTIFICATION</scope>
</reference>
<name>A0A1I7SNX2_BURXY</name>
<dbReference type="Pfam" id="PF10507">
    <property type="entry name" value="TMEM65"/>
    <property type="match status" value="1"/>
</dbReference>
<dbReference type="WBParaSite" id="BXY_1476200.1">
    <property type="protein sequence ID" value="BXY_1476200.1"/>
    <property type="gene ID" value="BXY_1476200"/>
</dbReference>
<proteinExistence type="predicted"/>
<dbReference type="GO" id="GO:0005739">
    <property type="term" value="C:mitochondrion"/>
    <property type="evidence" value="ECO:0007669"/>
    <property type="project" value="TreeGrafter"/>
</dbReference>